<dbReference type="SUPFAM" id="SSF52540">
    <property type="entry name" value="P-loop containing nucleoside triphosphate hydrolases"/>
    <property type="match status" value="1"/>
</dbReference>
<proteinExistence type="predicted"/>
<dbReference type="WBParaSite" id="nRc.2.0.1.t39992-RA">
    <property type="protein sequence ID" value="nRc.2.0.1.t39992-RA"/>
    <property type="gene ID" value="nRc.2.0.1.g39992"/>
</dbReference>
<feature type="transmembrane region" description="Helical" evidence="1">
    <location>
        <begin position="24"/>
        <end position="43"/>
    </location>
</feature>
<keyword evidence="1" id="KW-0812">Transmembrane</keyword>
<dbReference type="Proteomes" id="UP000887565">
    <property type="component" value="Unplaced"/>
</dbReference>
<dbReference type="OMA" id="YLYCHRD"/>
<dbReference type="PANTHER" id="PTHR33844:SF1">
    <property type="entry name" value="SULFOTRANSFERASE DOMAIN-CONTAINING PROTEIN"/>
    <property type="match status" value="1"/>
</dbReference>
<dbReference type="PANTHER" id="PTHR33844">
    <property type="entry name" value="SULFOTRANSFER_1 DOMAIN-CONTAINING PROTEIN"/>
    <property type="match status" value="1"/>
</dbReference>
<reference evidence="3" key="1">
    <citation type="submission" date="2022-11" db="UniProtKB">
        <authorList>
            <consortium name="WormBaseParasite"/>
        </authorList>
    </citation>
    <scope>IDENTIFICATION</scope>
</reference>
<dbReference type="InterPro" id="IPR027417">
    <property type="entry name" value="P-loop_NTPase"/>
</dbReference>
<name>A0A915KMC3_ROMCU</name>
<keyword evidence="1" id="KW-1133">Transmembrane helix</keyword>
<accession>A0A915KMC3</accession>
<dbReference type="AlphaFoldDB" id="A0A915KMC3"/>
<sequence length="524" mass="60723">MLQISFHKIYLRFKPTLARFRLYYYHWGSLPAFLLLNFVKLLVGIVRLVTWRLNGVWYHLDAIYEGKNYELSAHILDVKLKCKASPLDKMRSCFFLATHKRFRHPRCVLAENVILAQITCQKAVFVELDRSIEECGVQNQPFLFMTLVKNAVRLIEMPISSLHKLADELPSPTDYFDSIIFLFSSGRCGSTAVARIVAEADLDDCLVISEPPVLMDFPRFRRLYSDDFYFPALRSSLKLLLRPIIAKRRLLVKPTYFVTNIADDVQTCLPDAKYLYCHRDPFDYVLAQQKAFGSSPLYKILQTILAFNLWDIGQMYVGYQRNARVEAALLKNLRSTLFEVCVVVWADNFWRYKEQAVKFHFPAVYYDDLLENPKTFCLALLQLVGLSNSRLPYALKGIQEDAQKGSCLSQEVLRDVPRPILDQATMERVDKFCEELSLPKFHWDMISGGDDDADRTVLSINGFKNSYQKAKNGSHPCRKEVRRLLDEWKPDNGTFCFRKVGRWSPLMHQDDAGNLVPFRRGEKI</sequence>
<organism evidence="2 3">
    <name type="scientific">Romanomermis culicivorax</name>
    <name type="common">Nematode worm</name>
    <dbReference type="NCBI Taxonomy" id="13658"/>
    <lineage>
        <taxon>Eukaryota</taxon>
        <taxon>Metazoa</taxon>
        <taxon>Ecdysozoa</taxon>
        <taxon>Nematoda</taxon>
        <taxon>Enoplea</taxon>
        <taxon>Dorylaimia</taxon>
        <taxon>Mermithida</taxon>
        <taxon>Mermithoidea</taxon>
        <taxon>Mermithidae</taxon>
        <taxon>Romanomermis</taxon>
    </lineage>
</organism>
<dbReference type="Gene3D" id="3.40.50.300">
    <property type="entry name" value="P-loop containing nucleotide triphosphate hydrolases"/>
    <property type="match status" value="1"/>
</dbReference>
<protein>
    <submittedName>
        <fullName evidence="3">Sulfotransferase</fullName>
    </submittedName>
</protein>
<keyword evidence="1" id="KW-0472">Membrane</keyword>
<evidence type="ECO:0000256" key="1">
    <source>
        <dbReference type="SAM" id="Phobius"/>
    </source>
</evidence>
<evidence type="ECO:0000313" key="2">
    <source>
        <dbReference type="Proteomes" id="UP000887565"/>
    </source>
</evidence>
<keyword evidence="2" id="KW-1185">Reference proteome</keyword>
<evidence type="ECO:0000313" key="3">
    <source>
        <dbReference type="WBParaSite" id="nRc.2.0.1.t39992-RA"/>
    </source>
</evidence>